<evidence type="ECO:0000256" key="2">
    <source>
        <dbReference type="ARBA" id="ARBA00022803"/>
    </source>
</evidence>
<protein>
    <submittedName>
        <fullName evidence="6">Putative conserved secreted protein</fullName>
    </submittedName>
</protein>
<evidence type="ECO:0000256" key="3">
    <source>
        <dbReference type="ARBA" id="ARBA00024020"/>
    </source>
</evidence>
<feature type="chain" id="PRO_5026890046" evidence="5">
    <location>
        <begin position="16"/>
        <end position="398"/>
    </location>
</feature>
<dbReference type="PROSITE" id="PS50005">
    <property type="entry name" value="TPR"/>
    <property type="match status" value="1"/>
</dbReference>
<keyword evidence="2 4" id="KW-0802">TPR repeat</keyword>
<reference evidence="6" key="1">
    <citation type="submission" date="2020-03" db="EMBL/GenBank/DDBJ databases">
        <title>Transcriptomic Profiling of the Digestive Tract of the Rat Flea, Xenopsylla cheopis, Following Blood Feeding and Infection with Yersinia pestis.</title>
        <authorList>
            <person name="Bland D.M."/>
            <person name="Martens C.A."/>
            <person name="Virtaneva K."/>
            <person name="Kanakabandi K."/>
            <person name="Long D."/>
            <person name="Rosenke R."/>
            <person name="Saturday G.A."/>
            <person name="Hoyt F.H."/>
            <person name="Bruno D.P."/>
            <person name="Ribeiro J.M.C."/>
            <person name="Hinnebusch J."/>
        </authorList>
    </citation>
    <scope>NUCLEOTIDE SEQUENCE</scope>
</reference>
<dbReference type="PANTHER" id="PTHR16193">
    <property type="entry name" value="TETRATRICOPEPTIDE REPEAT PROTEIN 27"/>
    <property type="match status" value="1"/>
</dbReference>
<dbReference type="SMART" id="SM00028">
    <property type="entry name" value="TPR"/>
    <property type="match status" value="4"/>
</dbReference>
<name>A0A6M2DWI4_XENCH</name>
<dbReference type="Gene3D" id="1.25.40.10">
    <property type="entry name" value="Tetratricopeptide repeat domain"/>
    <property type="match status" value="1"/>
</dbReference>
<feature type="repeat" description="TPR" evidence="4">
    <location>
        <begin position="163"/>
        <end position="196"/>
    </location>
</feature>
<dbReference type="InterPro" id="IPR013105">
    <property type="entry name" value="TPR_2"/>
</dbReference>
<dbReference type="PANTHER" id="PTHR16193:SF0">
    <property type="entry name" value="TETRATRICOPEPTIDE REPEAT PROTEIN 27"/>
    <property type="match status" value="1"/>
</dbReference>
<evidence type="ECO:0000256" key="4">
    <source>
        <dbReference type="PROSITE-ProRule" id="PRU00339"/>
    </source>
</evidence>
<dbReference type="AlphaFoldDB" id="A0A6M2DWI4"/>
<proteinExistence type="inferred from homology"/>
<dbReference type="InterPro" id="IPR019734">
    <property type="entry name" value="TPR_rpt"/>
</dbReference>
<evidence type="ECO:0000313" key="6">
    <source>
        <dbReference type="EMBL" id="NOV50715.1"/>
    </source>
</evidence>
<keyword evidence="1" id="KW-0677">Repeat</keyword>
<accession>A0A6M2DWI4</accession>
<evidence type="ECO:0000256" key="5">
    <source>
        <dbReference type="SAM" id="SignalP"/>
    </source>
</evidence>
<dbReference type="InterPro" id="IPR044244">
    <property type="entry name" value="TTC27/Emw1"/>
</dbReference>
<dbReference type="Pfam" id="PF07719">
    <property type="entry name" value="TPR_2"/>
    <property type="match status" value="1"/>
</dbReference>
<comment type="similarity">
    <text evidence="3">Belongs to the TTC27 family.</text>
</comment>
<evidence type="ECO:0000256" key="1">
    <source>
        <dbReference type="ARBA" id="ARBA00022737"/>
    </source>
</evidence>
<sequence length="398" mass="46077">MAGLRSRWHTRRVHADLMLSLGLVKTALDTYLELQLWEDVILCYTLLEMKHKAAETIRECLETEETVKLYCLLGDVTDDIKCYEKAWTMSKERSSKAQRHWGNNLYCKAKYQEAIPHFEKSLELNSLQESVWLRLGYAALNIENWVVAANAYRNYTYLEQREFEAWNNLAKAYIKLGDKERAFKVLNEALKCNYDNWQVWENMLVVSIDTGNFSDSIRSYDRLLDLRGKHLDLEILEILAKVITDEKLDAHGQNSKRYLDHFQKLMGRISISHPNDYRMWLIYASLPLKEILVCPKLMKAFKCLTQGNWTSDPKVCEEVVKLCLDMAKLVLGLNVDGKNVSVTDKNEIKEQLSSVRLSCKAAHSAVKNARVDCEKAEELLPQLEEFIDVLTKKVTALL</sequence>
<dbReference type="InterPro" id="IPR011990">
    <property type="entry name" value="TPR-like_helical_dom_sf"/>
</dbReference>
<feature type="signal peptide" evidence="5">
    <location>
        <begin position="1"/>
        <end position="15"/>
    </location>
</feature>
<organism evidence="6">
    <name type="scientific">Xenopsylla cheopis</name>
    <name type="common">Oriental rat flea</name>
    <name type="synonym">Pulex cheopis</name>
    <dbReference type="NCBI Taxonomy" id="163159"/>
    <lineage>
        <taxon>Eukaryota</taxon>
        <taxon>Metazoa</taxon>
        <taxon>Ecdysozoa</taxon>
        <taxon>Arthropoda</taxon>
        <taxon>Hexapoda</taxon>
        <taxon>Insecta</taxon>
        <taxon>Pterygota</taxon>
        <taxon>Neoptera</taxon>
        <taxon>Endopterygota</taxon>
        <taxon>Siphonaptera</taxon>
        <taxon>Pulicidae</taxon>
        <taxon>Xenopsyllinae</taxon>
        <taxon>Xenopsylla</taxon>
    </lineage>
</organism>
<keyword evidence="5" id="KW-0732">Signal</keyword>
<dbReference type="EMBL" id="GIIL01006989">
    <property type="protein sequence ID" value="NOV50715.1"/>
    <property type="molecule type" value="Transcribed_RNA"/>
</dbReference>
<dbReference type="SUPFAM" id="SSF48452">
    <property type="entry name" value="TPR-like"/>
    <property type="match status" value="1"/>
</dbReference>